<gene>
    <name evidence="4" type="ORF">J2T57_002078</name>
</gene>
<dbReference type="EMBL" id="JALJXV010000004">
    <property type="protein sequence ID" value="MCP1674940.1"/>
    <property type="molecule type" value="Genomic_DNA"/>
</dbReference>
<protein>
    <submittedName>
        <fullName evidence="4">Fe-S cluster assembly protein SufD</fullName>
    </submittedName>
</protein>
<evidence type="ECO:0000313" key="5">
    <source>
        <dbReference type="Proteomes" id="UP001205843"/>
    </source>
</evidence>
<dbReference type="InterPro" id="IPR045595">
    <property type="entry name" value="SufBD_N"/>
</dbReference>
<dbReference type="InterPro" id="IPR037284">
    <property type="entry name" value="SUF_FeS_clus_asmbl_SufBD_sf"/>
</dbReference>
<reference evidence="4" key="1">
    <citation type="submission" date="2022-03" db="EMBL/GenBank/DDBJ databases">
        <title>Genomic Encyclopedia of Type Strains, Phase III (KMG-III): the genomes of soil and plant-associated and newly described type strains.</title>
        <authorList>
            <person name="Whitman W."/>
        </authorList>
    </citation>
    <scope>NUCLEOTIDE SEQUENCE</scope>
    <source>
        <strain evidence="4">ANL 6-2</strain>
    </source>
</reference>
<evidence type="ECO:0000256" key="1">
    <source>
        <dbReference type="ARBA" id="ARBA00043967"/>
    </source>
</evidence>
<proteinExistence type="inferred from homology"/>
<evidence type="ECO:0000313" key="4">
    <source>
        <dbReference type="EMBL" id="MCP1674940.1"/>
    </source>
</evidence>
<dbReference type="Proteomes" id="UP001205843">
    <property type="component" value="Unassembled WGS sequence"/>
</dbReference>
<dbReference type="InterPro" id="IPR011542">
    <property type="entry name" value="SUF_FeS_clus_asmbl_SufD"/>
</dbReference>
<dbReference type="PANTHER" id="PTHR43575:SF1">
    <property type="entry name" value="PROTEIN ABCI7, CHLOROPLASTIC"/>
    <property type="match status" value="1"/>
</dbReference>
<evidence type="ECO:0000259" key="3">
    <source>
        <dbReference type="Pfam" id="PF19295"/>
    </source>
</evidence>
<accession>A0AAE3G349</accession>
<dbReference type="GO" id="GO:0016226">
    <property type="term" value="P:iron-sulfur cluster assembly"/>
    <property type="evidence" value="ECO:0007669"/>
    <property type="project" value="InterPro"/>
</dbReference>
<feature type="domain" description="SUF system FeS cluster assembly SufBD core" evidence="2">
    <location>
        <begin position="179"/>
        <end position="407"/>
    </location>
</feature>
<name>A0AAE3G349_9GAMM</name>
<comment type="caution">
    <text evidence="4">The sequence shown here is derived from an EMBL/GenBank/DDBJ whole genome shotgun (WGS) entry which is preliminary data.</text>
</comment>
<dbReference type="PANTHER" id="PTHR43575">
    <property type="entry name" value="PROTEIN ABCI7, CHLOROPLASTIC"/>
    <property type="match status" value="1"/>
</dbReference>
<dbReference type="NCBIfam" id="TIGR01981">
    <property type="entry name" value="sufD"/>
    <property type="match status" value="1"/>
</dbReference>
<feature type="domain" description="SUF system FeS cluster assembly SufBD N-terminal" evidence="3">
    <location>
        <begin position="23"/>
        <end position="168"/>
    </location>
</feature>
<dbReference type="Pfam" id="PF01458">
    <property type="entry name" value="SUFBD_core"/>
    <property type="match status" value="1"/>
</dbReference>
<dbReference type="InterPro" id="IPR000825">
    <property type="entry name" value="SUF_FeS_clus_asmbl_SufBD_core"/>
</dbReference>
<dbReference type="InterPro" id="IPR055346">
    <property type="entry name" value="Fe-S_cluster_assembly_SufBD"/>
</dbReference>
<evidence type="ECO:0000259" key="2">
    <source>
        <dbReference type="Pfam" id="PF01458"/>
    </source>
</evidence>
<dbReference type="Pfam" id="PF19295">
    <property type="entry name" value="SufBD_N"/>
    <property type="match status" value="1"/>
</dbReference>
<comment type="similarity">
    <text evidence="1">Belongs to the iron-sulfur cluster assembly SufBD family.</text>
</comment>
<organism evidence="4 5">
    <name type="scientific">Natronocella acetinitrilica</name>
    <dbReference type="NCBI Taxonomy" id="414046"/>
    <lineage>
        <taxon>Bacteria</taxon>
        <taxon>Pseudomonadati</taxon>
        <taxon>Pseudomonadota</taxon>
        <taxon>Gammaproteobacteria</taxon>
        <taxon>Chromatiales</taxon>
        <taxon>Ectothiorhodospiraceae</taxon>
        <taxon>Natronocella</taxon>
    </lineage>
</organism>
<dbReference type="AlphaFoldDB" id="A0AAE3G349"/>
<dbReference type="SUPFAM" id="SSF101960">
    <property type="entry name" value="Stabilizer of iron transporter SufD"/>
    <property type="match status" value="1"/>
</dbReference>
<dbReference type="RefSeq" id="WP_253477577.1">
    <property type="nucleotide sequence ID" value="NZ_JALJXV010000004.1"/>
</dbReference>
<sequence>MSAVAEEKSVYLADFEAQAPAAEPAWLRERREAGIRAFEAQGFPGRRVEAWRNVKLNALAQEHFRPASTLGAIPMALAPTAALIPEAHRMVFVDGHLSESHESMNALPAGVAVRRLPEAVASEPDALQADLAARAELDHHPFAALNTAFWSDGVVVDVAADTAVDQPIVLVFMASEAAAGVAVYPRVLVRTAAGAEVELAIVHAGPDGLSYMSCPVVEVSVGDNSRVTLHHLQEEGDGAYHFGLVHADLGRDARFHAHSFSTGAKIGRTDFYVNLNGEGAHAELGGLSLVNDGQYTDYHTWVRHQVGHCTSEQLFKGILDGKAESVFDGLIRVAKDAQKTDSQQQNRNLLLSPRALAHSNPRLEIYADDVKCAHGSTVGQLDKDALFYLRSRGIGEKDARGLLTFAFANDMLEAVGIESLKQYQRERLFGILPGDEAAKELS</sequence>
<keyword evidence="5" id="KW-1185">Reference proteome</keyword>